<protein>
    <submittedName>
        <fullName evidence="2">Uncharacterized protein</fullName>
    </submittedName>
</protein>
<sequence>FFVQDNDNQTQGEETLLEDEDSEDLEVFRPTDKWQTLKPGQAIPAGSHVRLNIQTGQREVKLGEEEGLKYRRDGNRYSDRIIMFISVYL</sequence>
<evidence type="ECO:0000313" key="3">
    <source>
        <dbReference type="Proteomes" id="UP000472262"/>
    </source>
</evidence>
<reference evidence="2" key="1">
    <citation type="submission" date="2025-08" db="UniProtKB">
        <authorList>
            <consortium name="Ensembl"/>
        </authorList>
    </citation>
    <scope>IDENTIFICATION</scope>
</reference>
<feature type="compositionally biased region" description="Polar residues" evidence="1">
    <location>
        <begin position="1"/>
        <end position="12"/>
    </location>
</feature>
<keyword evidence="3" id="KW-1185">Reference proteome</keyword>
<name>A0A672JV80_SINGR</name>
<proteinExistence type="predicted"/>
<dbReference type="Proteomes" id="UP000472262">
    <property type="component" value="Unassembled WGS sequence"/>
</dbReference>
<reference evidence="2" key="2">
    <citation type="submission" date="2025-09" db="UniProtKB">
        <authorList>
            <consortium name="Ensembl"/>
        </authorList>
    </citation>
    <scope>IDENTIFICATION</scope>
</reference>
<dbReference type="AlphaFoldDB" id="A0A672JV80"/>
<accession>A0A672JV80</accession>
<evidence type="ECO:0000256" key="1">
    <source>
        <dbReference type="SAM" id="MobiDB-lite"/>
    </source>
</evidence>
<organism evidence="2 3">
    <name type="scientific">Sinocyclocheilus grahami</name>
    <name type="common">Dianchi golden-line fish</name>
    <name type="synonym">Barbus grahami</name>
    <dbReference type="NCBI Taxonomy" id="75366"/>
    <lineage>
        <taxon>Eukaryota</taxon>
        <taxon>Metazoa</taxon>
        <taxon>Chordata</taxon>
        <taxon>Craniata</taxon>
        <taxon>Vertebrata</taxon>
        <taxon>Euteleostomi</taxon>
        <taxon>Actinopterygii</taxon>
        <taxon>Neopterygii</taxon>
        <taxon>Teleostei</taxon>
        <taxon>Ostariophysi</taxon>
        <taxon>Cypriniformes</taxon>
        <taxon>Cyprinidae</taxon>
        <taxon>Cyprininae</taxon>
        <taxon>Sinocyclocheilus</taxon>
    </lineage>
</organism>
<dbReference type="Ensembl" id="ENSSGRT00000000247.1">
    <property type="protein sequence ID" value="ENSSGRP00000000215.1"/>
    <property type="gene ID" value="ENSSGRG00000000152.1"/>
</dbReference>
<dbReference type="InParanoid" id="A0A672JV80"/>
<feature type="region of interest" description="Disordered" evidence="1">
    <location>
        <begin position="1"/>
        <end position="22"/>
    </location>
</feature>
<evidence type="ECO:0000313" key="2">
    <source>
        <dbReference type="Ensembl" id="ENSSGRP00000000215.1"/>
    </source>
</evidence>